<evidence type="ECO:0000313" key="2">
    <source>
        <dbReference type="EMBL" id="AGL01367.1"/>
    </source>
</evidence>
<keyword evidence="3" id="KW-1185">Reference proteome</keyword>
<gene>
    <name evidence="2" type="ORF">Desgi_1919</name>
</gene>
<evidence type="ECO:0000313" key="3">
    <source>
        <dbReference type="Proteomes" id="UP000013520"/>
    </source>
</evidence>
<dbReference type="HOGENOM" id="CLU_2449772_0_0_9"/>
<proteinExistence type="predicted"/>
<sequence>MCGETVFYLLQQMCYGYRLVKFFNAVLLVFIIITIFKNHNKVSKKKRNSDINNEMIIIDGMYPTVYTNNLCLTAMISEVYQVFSREHSE</sequence>
<dbReference type="EMBL" id="CP003273">
    <property type="protein sequence ID" value="AGL01367.1"/>
    <property type="molecule type" value="Genomic_DNA"/>
</dbReference>
<reference evidence="2 3" key="1">
    <citation type="submission" date="2012-01" db="EMBL/GenBank/DDBJ databases">
        <title>Complete sequence of Desulfotomaculum gibsoniae DSM 7213.</title>
        <authorList>
            <consortium name="US DOE Joint Genome Institute"/>
            <person name="Lucas S."/>
            <person name="Han J."/>
            <person name="Lapidus A."/>
            <person name="Cheng J.-F."/>
            <person name="Goodwin L."/>
            <person name="Pitluck S."/>
            <person name="Peters L."/>
            <person name="Ovchinnikova G."/>
            <person name="Teshima H."/>
            <person name="Detter J.C."/>
            <person name="Han C."/>
            <person name="Tapia R."/>
            <person name="Land M."/>
            <person name="Hauser L."/>
            <person name="Kyrpides N."/>
            <person name="Ivanova N."/>
            <person name="Pagani I."/>
            <person name="Parshina S."/>
            <person name="Plugge C."/>
            <person name="Muyzer G."/>
            <person name="Kuever J."/>
            <person name="Ivanova A."/>
            <person name="Nazina T."/>
            <person name="Klenk H.-P."/>
            <person name="Brambilla E."/>
            <person name="Spring S."/>
            <person name="Stams A.F."/>
            <person name="Woyke T."/>
        </authorList>
    </citation>
    <scope>NUCLEOTIDE SEQUENCE [LARGE SCALE GENOMIC DNA]</scope>
    <source>
        <strain evidence="2 3">DSM 7213</strain>
    </source>
</reference>
<evidence type="ECO:0000256" key="1">
    <source>
        <dbReference type="SAM" id="Phobius"/>
    </source>
</evidence>
<accession>R4KIB0</accession>
<dbReference type="Proteomes" id="UP000013520">
    <property type="component" value="Chromosome"/>
</dbReference>
<dbReference type="STRING" id="767817.Desgi_1919"/>
<feature type="transmembrane region" description="Helical" evidence="1">
    <location>
        <begin position="15"/>
        <end position="36"/>
    </location>
</feature>
<protein>
    <submittedName>
        <fullName evidence="2">Uncharacterized protein</fullName>
    </submittedName>
</protein>
<organism evidence="2 3">
    <name type="scientific">Desulfoscipio gibsoniae DSM 7213</name>
    <dbReference type="NCBI Taxonomy" id="767817"/>
    <lineage>
        <taxon>Bacteria</taxon>
        <taxon>Bacillati</taxon>
        <taxon>Bacillota</taxon>
        <taxon>Clostridia</taxon>
        <taxon>Eubacteriales</taxon>
        <taxon>Desulfallaceae</taxon>
        <taxon>Desulfoscipio</taxon>
    </lineage>
</organism>
<name>R4KIB0_9FIRM</name>
<keyword evidence="1" id="KW-0812">Transmembrane</keyword>
<keyword evidence="1" id="KW-0472">Membrane</keyword>
<dbReference type="AlphaFoldDB" id="R4KIB0"/>
<keyword evidence="1" id="KW-1133">Transmembrane helix</keyword>
<dbReference type="KEGG" id="dgi:Desgi_1919"/>